<evidence type="ECO:0000256" key="1">
    <source>
        <dbReference type="SAM" id="MobiDB-lite"/>
    </source>
</evidence>
<dbReference type="Proteomes" id="UP000789572">
    <property type="component" value="Unassembled WGS sequence"/>
</dbReference>
<keyword evidence="3" id="KW-1185">Reference proteome</keyword>
<dbReference type="AlphaFoldDB" id="A0A9N9EZG8"/>
<gene>
    <name evidence="2" type="ORF">POCULU_LOCUS2536</name>
</gene>
<name>A0A9N9EZG8_9GLOM</name>
<accession>A0A9N9EZG8</accession>
<evidence type="ECO:0000313" key="2">
    <source>
        <dbReference type="EMBL" id="CAG8500297.1"/>
    </source>
</evidence>
<feature type="region of interest" description="Disordered" evidence="1">
    <location>
        <begin position="31"/>
        <end position="52"/>
    </location>
</feature>
<organism evidence="2 3">
    <name type="scientific">Paraglomus occultum</name>
    <dbReference type="NCBI Taxonomy" id="144539"/>
    <lineage>
        <taxon>Eukaryota</taxon>
        <taxon>Fungi</taxon>
        <taxon>Fungi incertae sedis</taxon>
        <taxon>Mucoromycota</taxon>
        <taxon>Glomeromycotina</taxon>
        <taxon>Glomeromycetes</taxon>
        <taxon>Paraglomerales</taxon>
        <taxon>Paraglomeraceae</taxon>
        <taxon>Paraglomus</taxon>
    </lineage>
</organism>
<proteinExistence type="predicted"/>
<evidence type="ECO:0000313" key="3">
    <source>
        <dbReference type="Proteomes" id="UP000789572"/>
    </source>
</evidence>
<dbReference type="EMBL" id="CAJVPJ010000240">
    <property type="protein sequence ID" value="CAG8500297.1"/>
    <property type="molecule type" value="Genomic_DNA"/>
</dbReference>
<comment type="caution">
    <text evidence="2">The sequence shown here is derived from an EMBL/GenBank/DDBJ whole genome shotgun (WGS) entry which is preliminary data.</text>
</comment>
<reference evidence="2" key="1">
    <citation type="submission" date="2021-06" db="EMBL/GenBank/DDBJ databases">
        <authorList>
            <person name="Kallberg Y."/>
            <person name="Tangrot J."/>
            <person name="Rosling A."/>
        </authorList>
    </citation>
    <scope>NUCLEOTIDE SEQUENCE</scope>
    <source>
        <strain evidence="2">IA702</strain>
    </source>
</reference>
<protein>
    <submittedName>
        <fullName evidence="2">4676_t:CDS:1</fullName>
    </submittedName>
</protein>
<sequence>MPTSLAKRLEQLKEQNLPKRILLKIAQRRRDTELQKEAELKTKEDKGKRRLT</sequence>